<feature type="transmembrane region" description="Helical" evidence="1">
    <location>
        <begin position="12"/>
        <end position="29"/>
    </location>
</feature>
<name>A0A7W7G284_9ACTN</name>
<keyword evidence="3" id="KW-1185">Reference proteome</keyword>
<accession>A0A7W7G284</accession>
<evidence type="ECO:0000313" key="3">
    <source>
        <dbReference type="Proteomes" id="UP000542742"/>
    </source>
</evidence>
<dbReference type="AlphaFoldDB" id="A0A7W7G284"/>
<dbReference type="Proteomes" id="UP000542742">
    <property type="component" value="Unassembled WGS sequence"/>
</dbReference>
<dbReference type="EMBL" id="JACHMF010000001">
    <property type="protein sequence ID" value="MBB4694973.1"/>
    <property type="molecule type" value="Genomic_DNA"/>
</dbReference>
<comment type="caution">
    <text evidence="2">The sequence shown here is derived from an EMBL/GenBank/DDBJ whole genome shotgun (WGS) entry which is preliminary data.</text>
</comment>
<proteinExistence type="predicted"/>
<protein>
    <submittedName>
        <fullName evidence="2">Uncharacterized protein</fullName>
    </submittedName>
</protein>
<keyword evidence="1" id="KW-0812">Transmembrane</keyword>
<reference evidence="2 3" key="1">
    <citation type="submission" date="2020-08" db="EMBL/GenBank/DDBJ databases">
        <title>Sequencing the genomes of 1000 actinobacteria strains.</title>
        <authorList>
            <person name="Klenk H.-P."/>
        </authorList>
    </citation>
    <scope>NUCLEOTIDE SEQUENCE [LARGE SCALE GENOMIC DNA]</scope>
    <source>
        <strain evidence="2 3">DSM 45518</strain>
    </source>
</reference>
<gene>
    <name evidence="2" type="ORF">BKA14_005121</name>
</gene>
<evidence type="ECO:0000256" key="1">
    <source>
        <dbReference type="SAM" id="Phobius"/>
    </source>
</evidence>
<keyword evidence="1" id="KW-1133">Transmembrane helix</keyword>
<keyword evidence="1" id="KW-0472">Membrane</keyword>
<evidence type="ECO:0000313" key="2">
    <source>
        <dbReference type="EMBL" id="MBB4694973.1"/>
    </source>
</evidence>
<sequence>MASLEGDIFRRVVGWIVALLLVMCVPLALQGTPVLDWTVPTAP</sequence>
<organism evidence="2 3">
    <name type="scientific">Paractinoplanes abujensis</name>
    <dbReference type="NCBI Taxonomy" id="882441"/>
    <lineage>
        <taxon>Bacteria</taxon>
        <taxon>Bacillati</taxon>
        <taxon>Actinomycetota</taxon>
        <taxon>Actinomycetes</taxon>
        <taxon>Micromonosporales</taxon>
        <taxon>Micromonosporaceae</taxon>
        <taxon>Paractinoplanes</taxon>
    </lineage>
</organism>